<dbReference type="EMBL" id="CP036316">
    <property type="protein sequence ID" value="QDT65155.1"/>
    <property type="molecule type" value="Genomic_DNA"/>
</dbReference>
<evidence type="ECO:0000313" key="2">
    <source>
        <dbReference type="Proteomes" id="UP000319976"/>
    </source>
</evidence>
<protein>
    <submittedName>
        <fullName evidence="1">Uncharacterized protein</fullName>
    </submittedName>
</protein>
<organism evidence="1 2">
    <name type="scientific">Calycomorphotria hydatis</name>
    <dbReference type="NCBI Taxonomy" id="2528027"/>
    <lineage>
        <taxon>Bacteria</taxon>
        <taxon>Pseudomonadati</taxon>
        <taxon>Planctomycetota</taxon>
        <taxon>Planctomycetia</taxon>
        <taxon>Planctomycetales</taxon>
        <taxon>Planctomycetaceae</taxon>
        <taxon>Calycomorphotria</taxon>
    </lineage>
</organism>
<dbReference type="Proteomes" id="UP000319976">
    <property type="component" value="Chromosome"/>
</dbReference>
<gene>
    <name evidence="1" type="ORF">V22_24020</name>
</gene>
<keyword evidence="2" id="KW-1185">Reference proteome</keyword>
<dbReference type="AlphaFoldDB" id="A0A517T9V1"/>
<name>A0A517T9V1_9PLAN</name>
<reference evidence="1 2" key="1">
    <citation type="submission" date="2019-02" db="EMBL/GenBank/DDBJ databases">
        <title>Deep-cultivation of Planctomycetes and their phenomic and genomic characterization uncovers novel biology.</title>
        <authorList>
            <person name="Wiegand S."/>
            <person name="Jogler M."/>
            <person name="Boedeker C."/>
            <person name="Pinto D."/>
            <person name="Vollmers J."/>
            <person name="Rivas-Marin E."/>
            <person name="Kohn T."/>
            <person name="Peeters S.H."/>
            <person name="Heuer A."/>
            <person name="Rast P."/>
            <person name="Oberbeckmann S."/>
            <person name="Bunk B."/>
            <person name="Jeske O."/>
            <person name="Meyerdierks A."/>
            <person name="Storesund J.E."/>
            <person name="Kallscheuer N."/>
            <person name="Luecker S."/>
            <person name="Lage O.M."/>
            <person name="Pohl T."/>
            <person name="Merkel B.J."/>
            <person name="Hornburger P."/>
            <person name="Mueller R.-W."/>
            <person name="Bruemmer F."/>
            <person name="Labrenz M."/>
            <person name="Spormann A.M."/>
            <person name="Op den Camp H."/>
            <person name="Overmann J."/>
            <person name="Amann R."/>
            <person name="Jetten M.S.M."/>
            <person name="Mascher T."/>
            <person name="Medema M.H."/>
            <person name="Devos D.P."/>
            <person name="Kaster A.-K."/>
            <person name="Ovreas L."/>
            <person name="Rohde M."/>
            <person name="Galperin M.Y."/>
            <person name="Jogler C."/>
        </authorList>
    </citation>
    <scope>NUCLEOTIDE SEQUENCE [LARGE SCALE GENOMIC DNA]</scope>
    <source>
        <strain evidence="1 2">V22</strain>
    </source>
</reference>
<sequence>MVHEYFSNLGKCLGIASRNVAEDDIGLGTRLVAVDIYGGSAKCAKSNTIRYISI</sequence>
<proteinExistence type="predicted"/>
<evidence type="ECO:0000313" key="1">
    <source>
        <dbReference type="EMBL" id="QDT65155.1"/>
    </source>
</evidence>
<dbReference type="KEGG" id="chya:V22_24020"/>
<accession>A0A517T9V1</accession>